<evidence type="ECO:0000313" key="4">
    <source>
        <dbReference type="EMBL" id="GEU60622.1"/>
    </source>
</evidence>
<keyword evidence="1" id="KW-0479">Metal-binding</keyword>
<gene>
    <name evidence="4" type="ORF">Tci_032600</name>
</gene>
<keyword evidence="1" id="KW-0862">Zinc</keyword>
<proteinExistence type="predicted"/>
<feature type="region of interest" description="Disordered" evidence="2">
    <location>
        <begin position="1"/>
        <end position="56"/>
    </location>
</feature>
<keyword evidence="1" id="KW-0863">Zinc-finger</keyword>
<evidence type="ECO:0000259" key="3">
    <source>
        <dbReference type="PROSITE" id="PS50158"/>
    </source>
</evidence>
<comment type="caution">
    <text evidence="4">The sequence shown here is derived from an EMBL/GenBank/DDBJ whole genome shotgun (WGS) entry which is preliminary data.</text>
</comment>
<sequence length="468" mass="53458">MARESMSQIKQHEEKIADDTSNKRKWKGDHKGSSSQQQNKEPKVIRAHTARPSNKESYVRNLPLCNKCMFHHTSPCAAKCGNCKRFGHQTRYCRTLVLRAKQSPSVAKQKAEVTCYECGMLGHYKSRCQMWKFQKHMNEYGKKKLSETQASVRTSPLTYDPEVERSARLRRKVVRQFSTNLDFAGLKELFMEMSDDDATGAESPARAIVFVFRGHEEPYAHLREFFSIADTYQVNNTTKDGELVKVFYDGLDYHNQQSVMATSGGTFFSRPMEEEWEFFEKLSKGSKTQAWVDRNNNHTSSANFVSNRHGTNSEISELSKKVDLLLRNIGKGVPNVSQVSHNACLMCGDLSHSVNNCQSRGAPLNEEVNGVYGNRPRNDPFFKSYNPGWRNHPNFRWKDDDNYNHPNNTQQQNHGYIPSGLRFGRLAIMAPVKSPLTLIFLLSFDLDFAELARMALELSIFGHLALFA</sequence>
<dbReference type="SMART" id="SM00343">
    <property type="entry name" value="ZnF_C2HC"/>
    <property type="match status" value="3"/>
</dbReference>
<evidence type="ECO:0000256" key="1">
    <source>
        <dbReference type="PROSITE-ProRule" id="PRU00047"/>
    </source>
</evidence>
<dbReference type="GO" id="GO:0008270">
    <property type="term" value="F:zinc ion binding"/>
    <property type="evidence" value="ECO:0007669"/>
    <property type="project" value="UniProtKB-KW"/>
</dbReference>
<feature type="compositionally biased region" description="Basic and acidic residues" evidence="2">
    <location>
        <begin position="10"/>
        <end position="22"/>
    </location>
</feature>
<name>A0A6L2LJ89_TANCI</name>
<organism evidence="4">
    <name type="scientific">Tanacetum cinerariifolium</name>
    <name type="common">Dalmatian daisy</name>
    <name type="synonym">Chrysanthemum cinerariifolium</name>
    <dbReference type="NCBI Taxonomy" id="118510"/>
    <lineage>
        <taxon>Eukaryota</taxon>
        <taxon>Viridiplantae</taxon>
        <taxon>Streptophyta</taxon>
        <taxon>Embryophyta</taxon>
        <taxon>Tracheophyta</taxon>
        <taxon>Spermatophyta</taxon>
        <taxon>Magnoliopsida</taxon>
        <taxon>eudicotyledons</taxon>
        <taxon>Gunneridae</taxon>
        <taxon>Pentapetalae</taxon>
        <taxon>asterids</taxon>
        <taxon>campanulids</taxon>
        <taxon>Asterales</taxon>
        <taxon>Asteraceae</taxon>
        <taxon>Asteroideae</taxon>
        <taxon>Anthemideae</taxon>
        <taxon>Anthemidinae</taxon>
        <taxon>Tanacetum</taxon>
    </lineage>
</organism>
<dbReference type="EMBL" id="BKCJ010004367">
    <property type="protein sequence ID" value="GEU60622.1"/>
    <property type="molecule type" value="Genomic_DNA"/>
</dbReference>
<dbReference type="GO" id="GO:0003676">
    <property type="term" value="F:nucleic acid binding"/>
    <property type="evidence" value="ECO:0007669"/>
    <property type="project" value="InterPro"/>
</dbReference>
<dbReference type="Gene3D" id="4.10.60.10">
    <property type="entry name" value="Zinc finger, CCHC-type"/>
    <property type="match status" value="1"/>
</dbReference>
<protein>
    <recommendedName>
        <fullName evidence="3">CCHC-type domain-containing protein</fullName>
    </recommendedName>
</protein>
<feature type="domain" description="CCHC-type" evidence="3">
    <location>
        <begin position="115"/>
        <end position="128"/>
    </location>
</feature>
<dbReference type="AlphaFoldDB" id="A0A6L2LJ89"/>
<dbReference type="InterPro" id="IPR001878">
    <property type="entry name" value="Znf_CCHC"/>
</dbReference>
<evidence type="ECO:0000256" key="2">
    <source>
        <dbReference type="SAM" id="MobiDB-lite"/>
    </source>
</evidence>
<dbReference type="PROSITE" id="PS50158">
    <property type="entry name" value="ZF_CCHC"/>
    <property type="match status" value="1"/>
</dbReference>
<accession>A0A6L2LJ89</accession>
<reference evidence="4" key="1">
    <citation type="journal article" date="2019" name="Sci. Rep.">
        <title>Draft genome of Tanacetum cinerariifolium, the natural source of mosquito coil.</title>
        <authorList>
            <person name="Yamashiro T."/>
            <person name="Shiraishi A."/>
            <person name="Satake H."/>
            <person name="Nakayama K."/>
        </authorList>
    </citation>
    <scope>NUCLEOTIDE SEQUENCE</scope>
</reference>